<dbReference type="EMBL" id="QBLH01003654">
    <property type="protein sequence ID" value="TGZ36937.1"/>
    <property type="molecule type" value="Genomic_DNA"/>
</dbReference>
<dbReference type="InterPro" id="IPR050344">
    <property type="entry name" value="Peptidase_M1_aminopeptidases"/>
</dbReference>
<dbReference type="PANTHER" id="PTHR11533:SF294">
    <property type="entry name" value="THYROTROPIN-RELEASING HORMONE-DEGRADING ECTOENZYME"/>
    <property type="match status" value="1"/>
</dbReference>
<feature type="domain" description="ERAP1-like C-terminal" evidence="2">
    <location>
        <begin position="214"/>
        <end position="282"/>
    </location>
</feature>
<protein>
    <submittedName>
        <fullName evidence="3">Decaprenyl-diphosphate synthase subunit 1</fullName>
    </submittedName>
</protein>
<dbReference type="PANTHER" id="PTHR11533">
    <property type="entry name" value="PROTEASE M1 ZINC METALLOPROTEASE"/>
    <property type="match status" value="1"/>
</dbReference>
<proteinExistence type="inferred from homology"/>
<dbReference type="Proteomes" id="UP000310200">
    <property type="component" value="Unassembled WGS sequence"/>
</dbReference>
<comment type="similarity">
    <text evidence="1">Belongs to the peptidase M1 family.</text>
</comment>
<dbReference type="Pfam" id="PF11838">
    <property type="entry name" value="ERAP1_C"/>
    <property type="match status" value="1"/>
</dbReference>
<dbReference type="Gene3D" id="1.25.50.20">
    <property type="match status" value="1"/>
</dbReference>
<dbReference type="InterPro" id="IPR027268">
    <property type="entry name" value="Peptidase_M4/M1_CTD_sf"/>
</dbReference>
<name>A0A4S2JQ54_9HYME</name>
<evidence type="ECO:0000256" key="1">
    <source>
        <dbReference type="ARBA" id="ARBA00010136"/>
    </source>
</evidence>
<dbReference type="GO" id="GO:0016020">
    <property type="term" value="C:membrane"/>
    <property type="evidence" value="ECO:0007669"/>
    <property type="project" value="TreeGrafter"/>
</dbReference>
<dbReference type="Gene3D" id="1.10.390.10">
    <property type="entry name" value="Neutral Protease Domain 2"/>
    <property type="match status" value="1"/>
</dbReference>
<dbReference type="InterPro" id="IPR024571">
    <property type="entry name" value="ERAP1-like_C_dom"/>
</dbReference>
<dbReference type="GO" id="GO:0006508">
    <property type="term" value="P:proteolysis"/>
    <property type="evidence" value="ECO:0007669"/>
    <property type="project" value="TreeGrafter"/>
</dbReference>
<dbReference type="SUPFAM" id="SSF55486">
    <property type="entry name" value="Metalloproteases ('zincins'), catalytic domain"/>
    <property type="match status" value="1"/>
</dbReference>
<evidence type="ECO:0000259" key="2">
    <source>
        <dbReference type="Pfam" id="PF11838"/>
    </source>
</evidence>
<dbReference type="AlphaFoldDB" id="A0A4S2JQ54"/>
<keyword evidence="4" id="KW-1185">Reference proteome</keyword>
<dbReference type="GO" id="GO:0008270">
    <property type="term" value="F:zinc ion binding"/>
    <property type="evidence" value="ECO:0007669"/>
    <property type="project" value="TreeGrafter"/>
</dbReference>
<dbReference type="GO" id="GO:0043171">
    <property type="term" value="P:peptide catabolic process"/>
    <property type="evidence" value="ECO:0007669"/>
    <property type="project" value="TreeGrafter"/>
</dbReference>
<sequence length="282" mass="33288">RMYLQNLKQLSHVAIPGFQQDVVETAIVFDEKNDPPMRQIDIARLLGHAMAYQCLYSDRIGPFSWSYMWLNQGFPKLPYKRFLFVVQTLQESLRLDTDFIMKPLISEVNSISDIDSGFYFAYYIKVLLILERQILILSGTLWHLLCKLLTKSIYNKYDVEHFNVKERMEAWTTREHYPVINVTQNGTVITVTIESTNTSKKKWWIPYISTTKEDPGYYRVNYDAQSLEKIADYLNSDQYIRVHVLNRAQIMDDAFHFLIKGQLDLSVFLKLTTYLSMERNYI</sequence>
<reference evidence="3 4" key="1">
    <citation type="journal article" date="2019" name="Philos. Trans. R. Soc. Lond., B, Biol. Sci.">
        <title>Ant behaviour and brain gene expression of defending hosts depend on the ecological success of the intruding social parasite.</title>
        <authorList>
            <person name="Kaur R."/>
            <person name="Stoldt M."/>
            <person name="Jongepier E."/>
            <person name="Feldmeyer B."/>
            <person name="Menzel F."/>
            <person name="Bornberg-Bauer E."/>
            <person name="Foitzik S."/>
        </authorList>
    </citation>
    <scope>NUCLEOTIDE SEQUENCE [LARGE SCALE GENOMIC DNA]</scope>
    <source>
        <tissue evidence="3">Whole body</tissue>
    </source>
</reference>
<organism evidence="3 4">
    <name type="scientific">Temnothorax longispinosus</name>
    <dbReference type="NCBI Taxonomy" id="300112"/>
    <lineage>
        <taxon>Eukaryota</taxon>
        <taxon>Metazoa</taxon>
        <taxon>Ecdysozoa</taxon>
        <taxon>Arthropoda</taxon>
        <taxon>Hexapoda</taxon>
        <taxon>Insecta</taxon>
        <taxon>Pterygota</taxon>
        <taxon>Neoptera</taxon>
        <taxon>Endopterygota</taxon>
        <taxon>Hymenoptera</taxon>
        <taxon>Apocrita</taxon>
        <taxon>Aculeata</taxon>
        <taxon>Formicoidea</taxon>
        <taxon>Formicidae</taxon>
        <taxon>Myrmicinae</taxon>
        <taxon>Temnothorax</taxon>
    </lineage>
</organism>
<feature type="non-terminal residue" evidence="3">
    <location>
        <position position="1"/>
    </location>
</feature>
<accession>A0A4S2JQ54</accession>
<evidence type="ECO:0000313" key="3">
    <source>
        <dbReference type="EMBL" id="TGZ36937.1"/>
    </source>
</evidence>
<dbReference type="GO" id="GO:0070006">
    <property type="term" value="F:metalloaminopeptidase activity"/>
    <property type="evidence" value="ECO:0007669"/>
    <property type="project" value="TreeGrafter"/>
</dbReference>
<gene>
    <name evidence="3" type="ORF">DBV15_11320</name>
</gene>
<comment type="caution">
    <text evidence="3">The sequence shown here is derived from an EMBL/GenBank/DDBJ whole genome shotgun (WGS) entry which is preliminary data.</text>
</comment>
<dbReference type="GO" id="GO:0005615">
    <property type="term" value="C:extracellular space"/>
    <property type="evidence" value="ECO:0007669"/>
    <property type="project" value="TreeGrafter"/>
</dbReference>
<dbReference type="STRING" id="300112.A0A4S2JQ54"/>
<dbReference type="GO" id="GO:0042277">
    <property type="term" value="F:peptide binding"/>
    <property type="evidence" value="ECO:0007669"/>
    <property type="project" value="TreeGrafter"/>
</dbReference>
<evidence type="ECO:0000313" key="4">
    <source>
        <dbReference type="Proteomes" id="UP000310200"/>
    </source>
</evidence>
<dbReference type="GO" id="GO:0005737">
    <property type="term" value="C:cytoplasm"/>
    <property type="evidence" value="ECO:0007669"/>
    <property type="project" value="TreeGrafter"/>
</dbReference>